<feature type="region of interest" description="Disordered" evidence="1">
    <location>
        <begin position="233"/>
        <end position="271"/>
    </location>
</feature>
<evidence type="ECO:0000313" key="2">
    <source>
        <dbReference type="EMBL" id="TNN59020.1"/>
    </source>
</evidence>
<proteinExistence type="predicted"/>
<keyword evidence="3" id="KW-1185">Reference proteome</keyword>
<name>A0A4Z2H0M7_9TELE</name>
<dbReference type="Proteomes" id="UP000314294">
    <property type="component" value="Unassembled WGS sequence"/>
</dbReference>
<dbReference type="OrthoDB" id="9899552at2759"/>
<sequence>MTTISNCSFTSERCDRSKKGLLGLISWQMVRGDTRNSWSAPVPNPTSSSHWSRGRNSPSGDIPLLHSSLESLPSVFPAQSRPTTMSIIQDKLGNEFLRNGGMDPNFAPGMLMFSHLPPVTSFTRLASQSVMGELPQEMILKKERDSPPEHHGGGAVNTGGFLHSMGIKQERLSELDYRMPLYGGSVGLNCAGGGAGKSGGDMQDMSFGNHHHHHQNHQNMLLHDLSLSNVRSLGEQMPGRPVKEPKEPSGRKGRRSNGDGQGGKARRKRSDAAKVISAGLVSFSAPENMFSLDERFPSSIPFDFFTHRRSRDVIIIIQISIALF</sequence>
<reference evidence="2 3" key="1">
    <citation type="submission" date="2019-03" db="EMBL/GenBank/DDBJ databases">
        <title>First draft genome of Liparis tanakae, snailfish: a comprehensive survey of snailfish specific genes.</title>
        <authorList>
            <person name="Kim W."/>
            <person name="Song I."/>
            <person name="Jeong J.-H."/>
            <person name="Kim D."/>
            <person name="Kim S."/>
            <person name="Ryu S."/>
            <person name="Song J.Y."/>
            <person name="Lee S.K."/>
        </authorList>
    </citation>
    <scope>NUCLEOTIDE SEQUENCE [LARGE SCALE GENOMIC DNA]</scope>
    <source>
        <tissue evidence="2">Muscle</tissue>
    </source>
</reference>
<feature type="region of interest" description="Disordered" evidence="1">
    <location>
        <begin position="35"/>
        <end position="59"/>
    </location>
</feature>
<comment type="caution">
    <text evidence="2">The sequence shown here is derived from an EMBL/GenBank/DDBJ whole genome shotgun (WGS) entry which is preliminary data.</text>
</comment>
<organism evidence="2 3">
    <name type="scientific">Liparis tanakae</name>
    <name type="common">Tanaka's snailfish</name>
    <dbReference type="NCBI Taxonomy" id="230148"/>
    <lineage>
        <taxon>Eukaryota</taxon>
        <taxon>Metazoa</taxon>
        <taxon>Chordata</taxon>
        <taxon>Craniata</taxon>
        <taxon>Vertebrata</taxon>
        <taxon>Euteleostomi</taxon>
        <taxon>Actinopterygii</taxon>
        <taxon>Neopterygii</taxon>
        <taxon>Teleostei</taxon>
        <taxon>Neoteleostei</taxon>
        <taxon>Acanthomorphata</taxon>
        <taxon>Eupercaria</taxon>
        <taxon>Perciformes</taxon>
        <taxon>Cottioidei</taxon>
        <taxon>Cottales</taxon>
        <taxon>Liparidae</taxon>
        <taxon>Liparis</taxon>
    </lineage>
</organism>
<dbReference type="AlphaFoldDB" id="A0A4Z2H0M7"/>
<feature type="compositionally biased region" description="Basic and acidic residues" evidence="1">
    <location>
        <begin position="241"/>
        <end position="250"/>
    </location>
</feature>
<dbReference type="EMBL" id="SRLO01000365">
    <property type="protein sequence ID" value="TNN59020.1"/>
    <property type="molecule type" value="Genomic_DNA"/>
</dbReference>
<evidence type="ECO:0000256" key="1">
    <source>
        <dbReference type="SAM" id="MobiDB-lite"/>
    </source>
</evidence>
<gene>
    <name evidence="2" type="ORF">EYF80_030758</name>
</gene>
<accession>A0A4Z2H0M7</accession>
<evidence type="ECO:0000313" key="3">
    <source>
        <dbReference type="Proteomes" id="UP000314294"/>
    </source>
</evidence>
<protein>
    <submittedName>
        <fullName evidence="2">Uncharacterized protein</fullName>
    </submittedName>
</protein>